<reference evidence="6 7" key="1">
    <citation type="submission" date="2020-08" db="EMBL/GenBank/DDBJ databases">
        <title>Aphidius gifuensis genome sequencing and assembly.</title>
        <authorList>
            <person name="Du Z."/>
        </authorList>
    </citation>
    <scope>NUCLEOTIDE SEQUENCE [LARGE SCALE GENOMIC DNA]</scope>
    <source>
        <strain evidence="6">YNYX2018</strain>
        <tissue evidence="6">Adults</tissue>
    </source>
</reference>
<sequence length="879" mass="101971">MVQPVLLAIIKTIKIRNLTVLVKMPSDPLKLVELKKRAVLNVRDKKISDLVPRMDKMLTTGLSYKEKKDYDKAYIMLTRYVGAYEFIRNHKDYKSAPEKYKLPSLHSINDAVTSLEYITDHLTNEYTLNSSSNNEKSINGNSIDNEILNLPETPTDEPINDKPDGFICCNDFYKMTKDPGLKYLIIDVRPSDDYDKSKIISSKVINIAENYIKDEKNRTSGKFERILGAGNRDHYHLFLKRSKKWVNKIVLLDWSTSKDNITQDKTVSIMKTILEKWDQEKPENIFILDGGYSALLLTFPMILTNANVSAPNNEINNSYDEILDGVSYPDWMKDIDKSKIPPNNNIIKTDLPYSYDNHSDDELNNYKNILKLDNDNNDNTIGVHKLSQEISTIVIKNQDKIMPIIPDRSVKPVTTFDREHAINLTKTMEELIEFSKKHLKLERQIYDLELKLHRCLTTDKRFLQDDDDIDLLRPQIFAVKATIDSITETLRKIPIIDRSTKPPPILNQQNEINNIRRSPWKDRTINMDPVYRNGNPGITGLKNLGNSCYMNSIIQCLSNTTYLTKYLNNGGYQDDLNTGNDNETQGRIAEEFAQVIRALWRGQYRSIAPRDLKDTIGQFRQQFHSHEQQDSHEFLTFFLEWMHNDLKKDEKIKMDGTITPAKKAWDKELKGQYSIISKLFIGQFRSTIQCQMCHKKSITYETFSSLSISLPDTNRCTLDDCIERFLRAQEIQGWTCPNCKTNRDATKKFDFVKLPPILIVHLNRFAGTTMKLEKKNTHVTFPVDNFNLDNHLVNEDDNDFNRAHSYSYNLYGLSNHYGSMDGGHYTAYCKNSQLDKWYKFDDQTVTEIQKNEVKTQNTSAYLLFYTSYPSQHTAPYIDR</sequence>
<dbReference type="Gene3D" id="1.20.58.80">
    <property type="entry name" value="Phosphotransferase system, lactose/cellobiose-type IIA subunit"/>
    <property type="match status" value="1"/>
</dbReference>
<dbReference type="InterPro" id="IPR028889">
    <property type="entry name" value="USP"/>
</dbReference>
<dbReference type="SUPFAM" id="SSF54001">
    <property type="entry name" value="Cysteine proteinases"/>
    <property type="match status" value="1"/>
</dbReference>
<dbReference type="PROSITE" id="PS50206">
    <property type="entry name" value="RHODANESE_3"/>
    <property type="match status" value="1"/>
</dbReference>
<dbReference type="SUPFAM" id="SSF52821">
    <property type="entry name" value="Rhodanese/Cell cycle control phosphatase"/>
    <property type="match status" value="1"/>
</dbReference>
<dbReference type="InterPro" id="IPR018200">
    <property type="entry name" value="USP_CS"/>
</dbReference>
<dbReference type="EC" id="3.4.19.12" evidence="3"/>
<name>A0A835CVC8_APHGI</name>
<comment type="similarity">
    <text evidence="2 3">Belongs to the peptidase C19 family.</text>
</comment>
<dbReference type="Proteomes" id="UP000639338">
    <property type="component" value="Unassembled WGS sequence"/>
</dbReference>
<feature type="domain" description="USP" evidence="5">
    <location>
        <begin position="539"/>
        <end position="868"/>
    </location>
</feature>
<dbReference type="CDD" id="cd02674">
    <property type="entry name" value="Peptidase_C19R"/>
    <property type="match status" value="1"/>
</dbReference>
<comment type="caution">
    <text evidence="6">The sequence shown here is derived from an EMBL/GenBank/DDBJ whole genome shotgun (WGS) entry which is preliminary data.</text>
</comment>
<organism evidence="6 7">
    <name type="scientific">Aphidius gifuensis</name>
    <name type="common">Parasitoid wasp</name>
    <dbReference type="NCBI Taxonomy" id="684658"/>
    <lineage>
        <taxon>Eukaryota</taxon>
        <taxon>Metazoa</taxon>
        <taxon>Ecdysozoa</taxon>
        <taxon>Arthropoda</taxon>
        <taxon>Hexapoda</taxon>
        <taxon>Insecta</taxon>
        <taxon>Pterygota</taxon>
        <taxon>Neoptera</taxon>
        <taxon>Endopterygota</taxon>
        <taxon>Hymenoptera</taxon>
        <taxon>Apocrita</taxon>
        <taxon>Ichneumonoidea</taxon>
        <taxon>Braconidae</taxon>
        <taxon>Aphidiinae</taxon>
        <taxon>Aphidius</taxon>
    </lineage>
</organism>
<keyword evidence="3" id="KW-0645">Protease</keyword>
<dbReference type="InterPro" id="IPR001394">
    <property type="entry name" value="Peptidase_C19_UCH"/>
</dbReference>
<keyword evidence="3" id="KW-0788">Thiol protease</keyword>
<dbReference type="AlphaFoldDB" id="A0A835CVC8"/>
<protein>
    <recommendedName>
        <fullName evidence="3">Ubiquitin carboxyl-terminal hydrolase</fullName>
        <ecNumber evidence="3">3.4.19.12</ecNumber>
    </recommendedName>
</protein>
<dbReference type="GO" id="GO:0006508">
    <property type="term" value="P:proteolysis"/>
    <property type="evidence" value="ECO:0007669"/>
    <property type="project" value="UniProtKB-KW"/>
</dbReference>
<evidence type="ECO:0000313" key="7">
    <source>
        <dbReference type="Proteomes" id="UP000639338"/>
    </source>
</evidence>
<dbReference type="Pfam" id="PF00443">
    <property type="entry name" value="UCH"/>
    <property type="match status" value="1"/>
</dbReference>
<evidence type="ECO:0000256" key="3">
    <source>
        <dbReference type="RuleBase" id="RU366025"/>
    </source>
</evidence>
<dbReference type="InterPro" id="IPR036873">
    <property type="entry name" value="Rhodanese-like_dom_sf"/>
</dbReference>
<dbReference type="Gene3D" id="3.90.70.10">
    <property type="entry name" value="Cysteine proteinases"/>
    <property type="match status" value="1"/>
</dbReference>
<accession>A0A835CVC8</accession>
<dbReference type="PROSITE" id="PS50235">
    <property type="entry name" value="USP_3"/>
    <property type="match status" value="1"/>
</dbReference>
<dbReference type="GO" id="GO:0016579">
    <property type="term" value="P:protein deubiquitination"/>
    <property type="evidence" value="ECO:0007669"/>
    <property type="project" value="InterPro"/>
</dbReference>
<evidence type="ECO:0000259" key="4">
    <source>
        <dbReference type="PROSITE" id="PS50206"/>
    </source>
</evidence>
<dbReference type="InterPro" id="IPR001763">
    <property type="entry name" value="Rhodanese-like_dom"/>
</dbReference>
<evidence type="ECO:0000256" key="2">
    <source>
        <dbReference type="ARBA" id="ARBA00009085"/>
    </source>
</evidence>
<dbReference type="InterPro" id="IPR038765">
    <property type="entry name" value="Papain-like_cys_pep_sf"/>
</dbReference>
<keyword evidence="7" id="KW-1185">Reference proteome</keyword>
<dbReference type="PROSITE" id="PS00972">
    <property type="entry name" value="USP_1"/>
    <property type="match status" value="1"/>
</dbReference>
<dbReference type="PROSITE" id="PS00973">
    <property type="entry name" value="USP_2"/>
    <property type="match status" value="1"/>
</dbReference>
<dbReference type="PANTHER" id="PTHR21646:SF46">
    <property type="entry name" value="UBIQUITIN CARBOXYL-TERMINAL HYDROLASE"/>
    <property type="match status" value="1"/>
</dbReference>
<dbReference type="GO" id="GO:0004843">
    <property type="term" value="F:cysteine-type deubiquitinase activity"/>
    <property type="evidence" value="ECO:0007669"/>
    <property type="project" value="UniProtKB-UniRule"/>
</dbReference>
<comment type="catalytic activity">
    <reaction evidence="1 3">
        <text>Thiol-dependent hydrolysis of ester, thioester, amide, peptide and isopeptide bonds formed by the C-terminal Gly of ubiquitin (a 76-residue protein attached to proteins as an intracellular targeting signal).</text>
        <dbReference type="EC" id="3.4.19.12"/>
    </reaction>
</comment>
<feature type="domain" description="Rhodanese" evidence="4">
    <location>
        <begin position="182"/>
        <end position="304"/>
    </location>
</feature>
<dbReference type="SUPFAM" id="SSF140856">
    <property type="entry name" value="USP8 N-terminal domain-like"/>
    <property type="match status" value="1"/>
</dbReference>
<dbReference type="Pfam" id="PF08969">
    <property type="entry name" value="USP8_dimer"/>
    <property type="match status" value="1"/>
</dbReference>
<keyword evidence="3" id="KW-0833">Ubl conjugation pathway</keyword>
<evidence type="ECO:0000313" key="6">
    <source>
        <dbReference type="EMBL" id="KAF7997099.1"/>
    </source>
</evidence>
<evidence type="ECO:0000259" key="5">
    <source>
        <dbReference type="PROSITE" id="PS50235"/>
    </source>
</evidence>
<evidence type="ECO:0000256" key="1">
    <source>
        <dbReference type="ARBA" id="ARBA00000707"/>
    </source>
</evidence>
<gene>
    <name evidence="6" type="ORF">HCN44_005376</name>
</gene>
<dbReference type="Gene3D" id="3.40.250.10">
    <property type="entry name" value="Rhodanese-like domain"/>
    <property type="match status" value="1"/>
</dbReference>
<dbReference type="OrthoDB" id="292964at2759"/>
<proteinExistence type="inferred from homology"/>
<dbReference type="PANTHER" id="PTHR21646">
    <property type="entry name" value="UBIQUITIN CARBOXYL-TERMINAL HYDROLASE"/>
    <property type="match status" value="1"/>
</dbReference>
<dbReference type="InterPro" id="IPR050185">
    <property type="entry name" value="Ub_carboxyl-term_hydrolase"/>
</dbReference>
<dbReference type="EMBL" id="JACMRX010000001">
    <property type="protein sequence ID" value="KAF7997099.1"/>
    <property type="molecule type" value="Genomic_DNA"/>
</dbReference>
<keyword evidence="3" id="KW-0378">Hydrolase</keyword>
<dbReference type="InterPro" id="IPR015063">
    <property type="entry name" value="USP8_dimer"/>
</dbReference>